<dbReference type="Proteomes" id="UP000437065">
    <property type="component" value="Unassembled WGS sequence"/>
</dbReference>
<dbReference type="OrthoDB" id="339333at2157"/>
<evidence type="ECO:0000313" key="2">
    <source>
        <dbReference type="Proteomes" id="UP000437065"/>
    </source>
</evidence>
<proteinExistence type="predicted"/>
<evidence type="ECO:0000313" key="1">
    <source>
        <dbReference type="EMBL" id="MXR42264.1"/>
    </source>
</evidence>
<dbReference type="AlphaFoldDB" id="A0A6B0STQ2"/>
<sequence length="233" mass="24979">MDYLAAAVRWRDLAADSDGSLAGKHRVLTRTVAPAMREATADGEVALWFHSFWDAAGRYEVPTLRVVCGVDDGVDPASAGAAVADALAARGVAAERFDVDLAYDAERLRGYWGEQLDLWVEAKSRLSTLAVDAIEGSLGESYVFHRTVNRPGHVWANMLGCSYLAEAGVYVALARGYLRQLNLGDGPQSAAVREAMADLDAAAEHLPDPMQELDSEELAAVNASGTRTPEGEE</sequence>
<dbReference type="EMBL" id="WUUS01000008">
    <property type="protein sequence ID" value="MXR42264.1"/>
    <property type="molecule type" value="Genomic_DNA"/>
</dbReference>
<gene>
    <name evidence="1" type="ORF">GRX01_13065</name>
</gene>
<accession>A0A6B0STQ2</accession>
<keyword evidence="2" id="KW-1185">Reference proteome</keyword>
<protein>
    <submittedName>
        <fullName evidence="1">Uncharacterized protein</fullName>
    </submittedName>
</protein>
<dbReference type="RefSeq" id="WP_159668205.1">
    <property type="nucleotide sequence ID" value="NZ_WUUS01000008.1"/>
</dbReference>
<name>A0A6B0STQ2_9EURY</name>
<comment type="caution">
    <text evidence="1">The sequence shown here is derived from an EMBL/GenBank/DDBJ whole genome shotgun (WGS) entry which is preliminary data.</text>
</comment>
<reference evidence="1 2" key="1">
    <citation type="submission" date="2019-12" db="EMBL/GenBank/DDBJ databases">
        <title>Isolation and characterization of three novel carbon monoxide-oxidizing members of Halobacteria from salione crusts and soils.</title>
        <authorList>
            <person name="Myers M.R."/>
            <person name="King G.M."/>
        </authorList>
    </citation>
    <scope>NUCLEOTIDE SEQUENCE [LARGE SCALE GENOMIC DNA]</scope>
    <source>
        <strain evidence="1 2">WSA2</strain>
    </source>
</reference>
<organism evidence="1 2">
    <name type="scientific">Halobaculum saliterrae</name>
    <dbReference type="NCBI Taxonomy" id="2073113"/>
    <lineage>
        <taxon>Archaea</taxon>
        <taxon>Methanobacteriati</taxon>
        <taxon>Methanobacteriota</taxon>
        <taxon>Stenosarchaea group</taxon>
        <taxon>Halobacteria</taxon>
        <taxon>Halobacteriales</taxon>
        <taxon>Haloferacaceae</taxon>
        <taxon>Halobaculum</taxon>
    </lineage>
</organism>